<evidence type="ECO:0000256" key="7">
    <source>
        <dbReference type="ARBA" id="ARBA00023163"/>
    </source>
</evidence>
<proteinExistence type="inferred from homology"/>
<dbReference type="PROSITE" id="PS50949">
    <property type="entry name" value="HTH_GNTR"/>
    <property type="match status" value="1"/>
</dbReference>
<dbReference type="InterPro" id="IPR051446">
    <property type="entry name" value="HTH_trans_reg/aminotransferase"/>
</dbReference>
<organism evidence="9 10">
    <name type="scientific">Falsibacillus pallidus</name>
    <dbReference type="NCBI Taxonomy" id="493781"/>
    <lineage>
        <taxon>Bacteria</taxon>
        <taxon>Bacillati</taxon>
        <taxon>Bacillota</taxon>
        <taxon>Bacilli</taxon>
        <taxon>Bacillales</taxon>
        <taxon>Bacillaceae</taxon>
        <taxon>Falsibacillus</taxon>
    </lineage>
</organism>
<evidence type="ECO:0000256" key="2">
    <source>
        <dbReference type="ARBA" id="ARBA00005384"/>
    </source>
</evidence>
<reference evidence="9 10" key="1">
    <citation type="submission" date="2018-07" db="EMBL/GenBank/DDBJ databases">
        <title>Genomic Encyclopedia of Type Strains, Phase IV (KMG-IV): sequencing the most valuable type-strain genomes for metagenomic binning, comparative biology and taxonomic classification.</title>
        <authorList>
            <person name="Goeker M."/>
        </authorList>
    </citation>
    <scope>NUCLEOTIDE SEQUENCE [LARGE SCALE GENOMIC DNA]</scope>
    <source>
        <strain evidence="9 10">DSM 25281</strain>
    </source>
</reference>
<evidence type="ECO:0000256" key="6">
    <source>
        <dbReference type="ARBA" id="ARBA00023125"/>
    </source>
</evidence>
<dbReference type="InterPro" id="IPR015424">
    <property type="entry name" value="PyrdxlP-dep_Trfase"/>
</dbReference>
<evidence type="ECO:0000259" key="8">
    <source>
        <dbReference type="PROSITE" id="PS50949"/>
    </source>
</evidence>
<keyword evidence="3" id="KW-0808">Transferase</keyword>
<dbReference type="Gene3D" id="3.40.640.10">
    <property type="entry name" value="Type I PLP-dependent aspartate aminotransferase-like (Major domain)"/>
    <property type="match status" value="1"/>
</dbReference>
<dbReference type="RefSeq" id="WP_158538301.1">
    <property type="nucleotide sequence ID" value="NZ_QQAY01000001.1"/>
</dbReference>
<keyword evidence="10" id="KW-1185">Reference proteome</keyword>
<dbReference type="SUPFAM" id="SSF46785">
    <property type="entry name" value="Winged helix' DNA-binding domain"/>
    <property type="match status" value="1"/>
</dbReference>
<keyword evidence="6" id="KW-0238">DNA-binding</keyword>
<dbReference type="Pfam" id="PF00392">
    <property type="entry name" value="GntR"/>
    <property type="match status" value="1"/>
</dbReference>
<comment type="similarity">
    <text evidence="2">In the C-terminal section; belongs to the class-I pyridoxal-phosphate-dependent aminotransferase family.</text>
</comment>
<dbReference type="Proteomes" id="UP000255326">
    <property type="component" value="Unassembled WGS sequence"/>
</dbReference>
<dbReference type="PRINTS" id="PR00035">
    <property type="entry name" value="HTHGNTR"/>
</dbReference>
<dbReference type="SUPFAM" id="SSF53383">
    <property type="entry name" value="PLP-dependent transferases"/>
    <property type="match status" value="1"/>
</dbReference>
<dbReference type="Gene3D" id="1.10.10.10">
    <property type="entry name" value="Winged helix-like DNA-binding domain superfamily/Winged helix DNA-binding domain"/>
    <property type="match status" value="1"/>
</dbReference>
<dbReference type="AlphaFoldDB" id="A0A370GWF4"/>
<protein>
    <submittedName>
        <fullName evidence="9">GntR family transcriptional regulator</fullName>
    </submittedName>
</protein>
<dbReference type="Pfam" id="PF00155">
    <property type="entry name" value="Aminotran_1_2"/>
    <property type="match status" value="1"/>
</dbReference>
<keyword evidence="7" id="KW-0804">Transcription</keyword>
<evidence type="ECO:0000313" key="9">
    <source>
        <dbReference type="EMBL" id="RDI48015.1"/>
    </source>
</evidence>
<gene>
    <name evidence="9" type="ORF">DFR59_101684</name>
</gene>
<dbReference type="InterPro" id="IPR015421">
    <property type="entry name" value="PyrdxlP-dep_Trfase_major"/>
</dbReference>
<dbReference type="GO" id="GO:0008483">
    <property type="term" value="F:transaminase activity"/>
    <property type="evidence" value="ECO:0007669"/>
    <property type="project" value="UniProtKB-KW"/>
</dbReference>
<comment type="cofactor">
    <cofactor evidence="1">
        <name>pyridoxal 5'-phosphate</name>
        <dbReference type="ChEBI" id="CHEBI:597326"/>
    </cofactor>
</comment>
<keyword evidence="3" id="KW-0032">Aminotransferase</keyword>
<dbReference type="CDD" id="cd07377">
    <property type="entry name" value="WHTH_GntR"/>
    <property type="match status" value="1"/>
</dbReference>
<keyword evidence="4" id="KW-0663">Pyridoxal phosphate</keyword>
<comment type="caution">
    <text evidence="9">The sequence shown here is derived from an EMBL/GenBank/DDBJ whole genome shotgun (WGS) entry which is preliminary data.</text>
</comment>
<dbReference type="EMBL" id="QQAY01000001">
    <property type="protein sequence ID" value="RDI48015.1"/>
    <property type="molecule type" value="Genomic_DNA"/>
</dbReference>
<dbReference type="OrthoDB" id="9808770at2"/>
<dbReference type="PANTHER" id="PTHR46577:SF1">
    <property type="entry name" value="HTH-TYPE TRANSCRIPTIONAL REGULATORY PROTEIN GABR"/>
    <property type="match status" value="1"/>
</dbReference>
<dbReference type="PANTHER" id="PTHR46577">
    <property type="entry name" value="HTH-TYPE TRANSCRIPTIONAL REGULATORY PROTEIN GABR"/>
    <property type="match status" value="1"/>
</dbReference>
<evidence type="ECO:0000256" key="3">
    <source>
        <dbReference type="ARBA" id="ARBA00022576"/>
    </source>
</evidence>
<dbReference type="SMART" id="SM00345">
    <property type="entry name" value="HTH_GNTR"/>
    <property type="match status" value="1"/>
</dbReference>
<feature type="domain" description="HTH gntR-type" evidence="8">
    <location>
        <begin position="17"/>
        <end position="85"/>
    </location>
</feature>
<accession>A0A370GWF4</accession>
<dbReference type="InterPro" id="IPR004839">
    <property type="entry name" value="Aminotransferase_I/II_large"/>
</dbReference>
<evidence type="ECO:0000256" key="4">
    <source>
        <dbReference type="ARBA" id="ARBA00022898"/>
    </source>
</evidence>
<evidence type="ECO:0000256" key="1">
    <source>
        <dbReference type="ARBA" id="ARBA00001933"/>
    </source>
</evidence>
<dbReference type="GO" id="GO:0003700">
    <property type="term" value="F:DNA-binding transcription factor activity"/>
    <property type="evidence" value="ECO:0007669"/>
    <property type="project" value="InterPro"/>
</dbReference>
<dbReference type="InterPro" id="IPR000524">
    <property type="entry name" value="Tscrpt_reg_HTH_GntR"/>
</dbReference>
<evidence type="ECO:0000313" key="10">
    <source>
        <dbReference type="Proteomes" id="UP000255326"/>
    </source>
</evidence>
<dbReference type="GO" id="GO:0003677">
    <property type="term" value="F:DNA binding"/>
    <property type="evidence" value="ECO:0007669"/>
    <property type="project" value="UniProtKB-KW"/>
</dbReference>
<name>A0A370GWF4_9BACI</name>
<dbReference type="CDD" id="cd00609">
    <property type="entry name" value="AAT_like"/>
    <property type="match status" value="1"/>
</dbReference>
<sequence>MEKQTLIAPIIFKEGGVPLYEQLYQHIRQEIITGRLKQGVKLPSIRSLSEKLKISKTTVENAYSQLAAEGYVRSKEKSGLFVEKLDTSFFHGEGTSGESRDGWKKSTVMPELDFNYSLINPDLFPIKDFEKAHRWALSNFAHFQYGDHFGEWPLRNLLSTYLRETRGVDCEADQIIIGAGTRYLIGLLVHALELGNASVGYEDPGFDGVRAYLQWSGVKTVPINVDEEGLSIEELRQTNPKAVYTTPAHQFPTGAIMPISRRIELLQWADRTGGYIIEDDFDGEFRYVGRPIPSLQSLDRNERVIYMGSFSKALSPALKISFMVLPKHLANLFRVNLRAIGQTSSGLMQAILYYLIREGKWHRHLNRARKAYERKYHLLFSELQKGFPKSSSILGSDAGFHMLFKLPGFSEEEIIEKANKQGIKFYPTAPFWHNKEDAPGDTILLGFGGLSEKEIKAGIAVLRKIIESWSG</sequence>
<dbReference type="InterPro" id="IPR036390">
    <property type="entry name" value="WH_DNA-bd_sf"/>
</dbReference>
<dbReference type="InterPro" id="IPR036388">
    <property type="entry name" value="WH-like_DNA-bd_sf"/>
</dbReference>
<evidence type="ECO:0000256" key="5">
    <source>
        <dbReference type="ARBA" id="ARBA00023015"/>
    </source>
</evidence>
<keyword evidence="5" id="KW-0805">Transcription regulation</keyword>
<dbReference type="GO" id="GO:0030170">
    <property type="term" value="F:pyridoxal phosphate binding"/>
    <property type="evidence" value="ECO:0007669"/>
    <property type="project" value="InterPro"/>
</dbReference>